<name>A0A7G9QD15_9SPHI</name>
<evidence type="ECO:0000256" key="1">
    <source>
        <dbReference type="SAM" id="Phobius"/>
    </source>
</evidence>
<keyword evidence="3" id="KW-1185">Reference proteome</keyword>
<keyword evidence="1" id="KW-0812">Transmembrane</keyword>
<keyword evidence="1" id="KW-1133">Transmembrane helix</keyword>
<feature type="transmembrane region" description="Helical" evidence="1">
    <location>
        <begin position="26"/>
        <end position="46"/>
    </location>
</feature>
<dbReference type="Proteomes" id="UP000515806">
    <property type="component" value="Chromosome"/>
</dbReference>
<gene>
    <name evidence="2" type="ORF">H9L23_19290</name>
</gene>
<dbReference type="RefSeq" id="WP_187591873.1">
    <property type="nucleotide sequence ID" value="NZ_CP060723.1"/>
</dbReference>
<protein>
    <submittedName>
        <fullName evidence="2">Uncharacterized protein</fullName>
    </submittedName>
</protein>
<keyword evidence="1" id="KW-0472">Membrane</keyword>
<dbReference type="KEGG" id="proe:H9L23_19290"/>
<sequence>MQPYSIINDSSTIALGKSPHKKDIKICFYILVIFILIISSCVYDPGRPEIEICNKTDRNLIVELYFDKDNYKEWWSEHDFKVFLTDSYARAGSKQRKELISTDTVNLVQRYSLLPYSFLSIDDGWGDKDETVLFNKIKVIKGQDTIFYSNIDEIKKSSVRISRNLSRLEIN</sequence>
<accession>A0A7G9QD15</accession>
<reference evidence="2 3" key="1">
    <citation type="submission" date="2020-08" db="EMBL/GenBank/DDBJ databases">
        <title>Genome sequence of Pedobacter roseus KACC 11594T.</title>
        <authorList>
            <person name="Hyun D.-W."/>
            <person name="Bae J.-W."/>
        </authorList>
    </citation>
    <scope>NUCLEOTIDE SEQUENCE [LARGE SCALE GENOMIC DNA]</scope>
    <source>
        <strain evidence="2 3">KACC 11594</strain>
    </source>
</reference>
<dbReference type="AlphaFoldDB" id="A0A7G9QD15"/>
<dbReference type="EMBL" id="CP060723">
    <property type="protein sequence ID" value="QNN41240.1"/>
    <property type="molecule type" value="Genomic_DNA"/>
</dbReference>
<evidence type="ECO:0000313" key="2">
    <source>
        <dbReference type="EMBL" id="QNN41240.1"/>
    </source>
</evidence>
<organism evidence="2 3">
    <name type="scientific">Pedobacter roseus</name>
    <dbReference type="NCBI Taxonomy" id="336820"/>
    <lineage>
        <taxon>Bacteria</taxon>
        <taxon>Pseudomonadati</taxon>
        <taxon>Bacteroidota</taxon>
        <taxon>Sphingobacteriia</taxon>
        <taxon>Sphingobacteriales</taxon>
        <taxon>Sphingobacteriaceae</taxon>
        <taxon>Pedobacter</taxon>
    </lineage>
</organism>
<proteinExistence type="predicted"/>
<evidence type="ECO:0000313" key="3">
    <source>
        <dbReference type="Proteomes" id="UP000515806"/>
    </source>
</evidence>